<dbReference type="GO" id="GO:0004856">
    <property type="term" value="F:D-xylulokinase activity"/>
    <property type="evidence" value="ECO:0007669"/>
    <property type="project" value="UniProtKB-UniRule"/>
</dbReference>
<feature type="domain" description="Carbohydrate kinase FGGY N-terminal" evidence="5">
    <location>
        <begin position="156"/>
        <end position="317"/>
    </location>
</feature>
<keyword evidence="2 4" id="KW-0808">Transferase</keyword>
<dbReference type="InterPro" id="IPR043129">
    <property type="entry name" value="ATPase_NBD"/>
</dbReference>
<dbReference type="AlphaFoldDB" id="A0AA35W538"/>
<accession>A0AA35W538</accession>
<dbReference type="InterPro" id="IPR042024">
    <property type="entry name" value="D-XK_euk"/>
</dbReference>
<dbReference type="GO" id="GO:0005997">
    <property type="term" value="P:xylulose metabolic process"/>
    <property type="evidence" value="ECO:0007669"/>
    <property type="project" value="UniProtKB-UniRule"/>
</dbReference>
<evidence type="ECO:0000256" key="1">
    <source>
        <dbReference type="ARBA" id="ARBA00009156"/>
    </source>
</evidence>
<protein>
    <recommendedName>
        <fullName evidence="4">Xylulose kinase</fullName>
        <ecNumber evidence="4">2.7.1.17</ecNumber>
    </recommendedName>
</protein>
<dbReference type="SUPFAM" id="SSF53067">
    <property type="entry name" value="Actin-like ATPase domain"/>
    <property type="match status" value="2"/>
</dbReference>
<dbReference type="Gene3D" id="3.30.420.40">
    <property type="match status" value="2"/>
</dbReference>
<organism evidence="6 7">
    <name type="scientific">Geodia barretti</name>
    <name type="common">Barrett's horny sponge</name>
    <dbReference type="NCBI Taxonomy" id="519541"/>
    <lineage>
        <taxon>Eukaryota</taxon>
        <taxon>Metazoa</taxon>
        <taxon>Porifera</taxon>
        <taxon>Demospongiae</taxon>
        <taxon>Heteroscleromorpha</taxon>
        <taxon>Tetractinellida</taxon>
        <taxon>Astrophorina</taxon>
        <taxon>Geodiidae</taxon>
        <taxon>Geodia</taxon>
    </lineage>
</organism>
<evidence type="ECO:0000313" key="7">
    <source>
        <dbReference type="Proteomes" id="UP001174909"/>
    </source>
</evidence>
<dbReference type="Proteomes" id="UP001174909">
    <property type="component" value="Unassembled WGS sequence"/>
</dbReference>
<dbReference type="GO" id="GO:0005524">
    <property type="term" value="F:ATP binding"/>
    <property type="evidence" value="ECO:0007669"/>
    <property type="project" value="UniProtKB-KW"/>
</dbReference>
<keyword evidence="4" id="KW-0859">Xylose metabolism</keyword>
<keyword evidence="4" id="KW-0119">Carbohydrate metabolism</keyword>
<evidence type="ECO:0000256" key="4">
    <source>
        <dbReference type="RuleBase" id="RU367058"/>
    </source>
</evidence>
<comment type="function">
    <text evidence="4">Phosphorylates D-xylulose to produce D-xylulose 5-phosphate, a molecule that may play an important role in the regulation of glucose metabolism and lipogenesis.</text>
</comment>
<dbReference type="EMBL" id="CASHTH010000850">
    <property type="protein sequence ID" value="CAI8008483.1"/>
    <property type="molecule type" value="Genomic_DNA"/>
</dbReference>
<dbReference type="PANTHER" id="PTHR10196">
    <property type="entry name" value="SUGAR KINASE"/>
    <property type="match status" value="1"/>
</dbReference>
<comment type="similarity">
    <text evidence="1 4">Belongs to the FGGY kinase family.</text>
</comment>
<gene>
    <name evidence="6" type="ORF">GBAR_LOCUS5807</name>
</gene>
<dbReference type="Pfam" id="PF00370">
    <property type="entry name" value="FGGY_N"/>
    <property type="match status" value="1"/>
</dbReference>
<evidence type="ECO:0000256" key="3">
    <source>
        <dbReference type="ARBA" id="ARBA00022777"/>
    </source>
</evidence>
<evidence type="ECO:0000256" key="2">
    <source>
        <dbReference type="ARBA" id="ARBA00022679"/>
    </source>
</evidence>
<keyword evidence="4" id="KW-0547">Nucleotide-binding</keyword>
<dbReference type="InterPro" id="IPR018484">
    <property type="entry name" value="FGGY_N"/>
</dbReference>
<name>A0AA35W538_GEOBA</name>
<keyword evidence="7" id="KW-1185">Reference proteome</keyword>
<dbReference type="FunFam" id="3.30.420.40:FF:000118">
    <property type="entry name" value="Xylulose kinase 2"/>
    <property type="match status" value="1"/>
</dbReference>
<dbReference type="CDD" id="cd07776">
    <property type="entry name" value="ASKHA_NBD_FGGY_SpXK-like"/>
    <property type="match status" value="1"/>
</dbReference>
<proteinExistence type="inferred from homology"/>
<dbReference type="GO" id="GO:0005829">
    <property type="term" value="C:cytosol"/>
    <property type="evidence" value="ECO:0007669"/>
    <property type="project" value="TreeGrafter"/>
</dbReference>
<reference evidence="6" key="1">
    <citation type="submission" date="2023-03" db="EMBL/GenBank/DDBJ databases">
        <authorList>
            <person name="Steffen K."/>
            <person name="Cardenas P."/>
        </authorList>
    </citation>
    <scope>NUCLEOTIDE SEQUENCE</scope>
</reference>
<keyword evidence="3 4" id="KW-0418">Kinase</keyword>
<sequence length="526" mass="57431">MEAKVEVKKPALPLYVGLDLSTQQVSSYTSYPVHLWTRVAINQLKVVSVDERLRVTHEFHVVLDELQEFGTVGGVLESEDGVTVTSPTLLWVKAVDVLLSKMQEEGFPFCRVVSLSGSGQQHGSVYWREGAGEILTHLQPSLSLHEQLQDSFSLDQSPVWKDSSTSQQCRELEEALGGPLSLAHVTGSRAYERFTGNQIAKIFQRKEGVEAYKEFDSTERISLVSSFLASLFLGRYASIDYSDGSGMNLLDIAHKKWSSKALEACAPGFDLEARLGDPVTSSSVLGPISPYYVDKFGFSSSCQVVAFTGDNPSSLAGTRLSAGDVTISLGTSDTVTFWTSSAQPQLMGHVFVNPVDDSAFMAMLCYKNGSKTRELFRDRHTNNNSWKASCTVSALKKKPEITPTAGTGEYRWDRSGAPITEFPPEVELRALVEGQFMAKWVHAQRLGHTITASSRILATGGASGNTAILQAGPLSTQLPVDDGPHRLLLISSMLMCMCKRRQPTRLALELPTEPNTVGDCLHVSGE</sequence>
<comment type="catalytic activity">
    <reaction evidence="4">
        <text>D-xylulose + ATP = D-xylulose 5-phosphate + ADP + H(+)</text>
        <dbReference type="Rhea" id="RHEA:10964"/>
        <dbReference type="ChEBI" id="CHEBI:15378"/>
        <dbReference type="ChEBI" id="CHEBI:17140"/>
        <dbReference type="ChEBI" id="CHEBI:30616"/>
        <dbReference type="ChEBI" id="CHEBI:57737"/>
        <dbReference type="ChEBI" id="CHEBI:456216"/>
        <dbReference type="EC" id="2.7.1.17"/>
    </reaction>
</comment>
<dbReference type="GO" id="GO:0042732">
    <property type="term" value="P:D-xylose metabolic process"/>
    <property type="evidence" value="ECO:0007669"/>
    <property type="project" value="UniProtKB-UniRule"/>
</dbReference>
<evidence type="ECO:0000313" key="6">
    <source>
        <dbReference type="EMBL" id="CAI8008483.1"/>
    </source>
</evidence>
<keyword evidence="4" id="KW-0067">ATP-binding</keyword>
<dbReference type="PANTHER" id="PTHR10196:SF57">
    <property type="entry name" value="XYLULOSE KINASE"/>
    <property type="match status" value="1"/>
</dbReference>
<dbReference type="EC" id="2.7.1.17" evidence="4"/>
<evidence type="ECO:0000259" key="5">
    <source>
        <dbReference type="Pfam" id="PF00370"/>
    </source>
</evidence>
<comment type="caution">
    <text evidence="6">The sequence shown here is derived from an EMBL/GenBank/DDBJ whole genome shotgun (WGS) entry which is preliminary data.</text>
</comment>